<dbReference type="AlphaFoldDB" id="A0A1S3I7H7"/>
<evidence type="ECO:0000256" key="3">
    <source>
        <dbReference type="ARBA" id="ARBA00023157"/>
    </source>
</evidence>
<comment type="subcellular location">
    <subcellularLocation>
        <location evidence="1 8">Secreted</location>
    </subcellularLocation>
</comment>
<feature type="domain" description="Phospholipase A2-like central" evidence="9">
    <location>
        <begin position="33"/>
        <end position="148"/>
    </location>
</feature>
<keyword evidence="2 8" id="KW-0964">Secreted</keyword>
<feature type="disulfide bond" evidence="6">
    <location>
        <begin position="81"/>
        <end position="123"/>
    </location>
</feature>
<evidence type="ECO:0000256" key="2">
    <source>
        <dbReference type="ARBA" id="ARBA00022525"/>
    </source>
</evidence>
<feature type="disulfide bond" evidence="6">
    <location>
        <begin position="74"/>
        <end position="130"/>
    </location>
</feature>
<comment type="cofactor">
    <cofactor evidence="5">
        <name>Ca(2+)</name>
        <dbReference type="ChEBI" id="CHEBI:29108"/>
    </cofactor>
    <text evidence="5">Binds 1 Ca(2+) ion per subunit.</text>
</comment>
<keyword evidence="8" id="KW-0443">Lipid metabolism</keyword>
<dbReference type="PRINTS" id="PR00389">
    <property type="entry name" value="PHPHLIPASEA2"/>
</dbReference>
<dbReference type="CDD" id="cd00125">
    <property type="entry name" value="PLA2c"/>
    <property type="match status" value="1"/>
</dbReference>
<dbReference type="InterPro" id="IPR036444">
    <property type="entry name" value="PLipase_A2_dom_sf"/>
</dbReference>
<dbReference type="PROSITE" id="PS51257">
    <property type="entry name" value="PROKAR_LIPOPROTEIN"/>
    <property type="match status" value="1"/>
</dbReference>
<dbReference type="FunFam" id="1.20.90.10:FF:000007">
    <property type="entry name" value="Acidic phospholipase A2"/>
    <property type="match status" value="1"/>
</dbReference>
<dbReference type="RefSeq" id="XP_013393806.1">
    <property type="nucleotide sequence ID" value="XM_013538352.2"/>
</dbReference>
<reference evidence="11" key="1">
    <citation type="submission" date="2025-08" db="UniProtKB">
        <authorList>
            <consortium name="RefSeq"/>
        </authorList>
    </citation>
    <scope>IDENTIFICATION</scope>
    <source>
        <tissue evidence="11">Gonads</tissue>
    </source>
</reference>
<keyword evidence="5 8" id="KW-0106">Calcium</keyword>
<dbReference type="InterPro" id="IPR033113">
    <property type="entry name" value="PLA2_histidine"/>
</dbReference>
<gene>
    <name evidence="11" type="primary">LOC106161406</name>
</gene>
<dbReference type="KEGG" id="lak:106161406"/>
<evidence type="ECO:0000313" key="10">
    <source>
        <dbReference type="Proteomes" id="UP000085678"/>
    </source>
</evidence>
<evidence type="ECO:0000256" key="7">
    <source>
        <dbReference type="RuleBase" id="RU003654"/>
    </source>
</evidence>
<evidence type="ECO:0000256" key="5">
    <source>
        <dbReference type="PIRSR" id="PIRSR601211-2"/>
    </source>
</evidence>
<evidence type="ECO:0000313" key="11">
    <source>
        <dbReference type="RefSeq" id="XP_013393806.1"/>
    </source>
</evidence>
<dbReference type="InterPro" id="IPR016090">
    <property type="entry name" value="PLA2-like_dom"/>
</dbReference>
<accession>A0A1S3I7H7</accession>
<dbReference type="GO" id="GO:0047498">
    <property type="term" value="F:calcium-dependent phospholipase A2 activity"/>
    <property type="evidence" value="ECO:0007669"/>
    <property type="project" value="TreeGrafter"/>
</dbReference>
<keyword evidence="10" id="KW-1185">Reference proteome</keyword>
<feature type="binding site" evidence="5">
    <location>
        <position position="62"/>
    </location>
    <ligand>
        <name>Ca(2+)</name>
        <dbReference type="ChEBI" id="CHEBI:29108"/>
    </ligand>
</feature>
<dbReference type="GO" id="GO:0005509">
    <property type="term" value="F:calcium ion binding"/>
    <property type="evidence" value="ECO:0007669"/>
    <property type="project" value="InterPro"/>
</dbReference>
<feature type="binding site" evidence="5">
    <location>
        <position position="60"/>
    </location>
    <ligand>
        <name>Ca(2+)</name>
        <dbReference type="ChEBI" id="CHEBI:29108"/>
    </ligand>
</feature>
<dbReference type="Proteomes" id="UP000085678">
    <property type="component" value="Unplaced"/>
</dbReference>
<feature type="disulfide bond" evidence="6">
    <location>
        <begin position="90"/>
        <end position="116"/>
    </location>
</feature>
<evidence type="ECO:0000256" key="4">
    <source>
        <dbReference type="PIRSR" id="PIRSR601211-1"/>
    </source>
</evidence>
<evidence type="ECO:0000256" key="8">
    <source>
        <dbReference type="RuleBase" id="RU361236"/>
    </source>
</evidence>
<dbReference type="OrthoDB" id="6062498at2759"/>
<evidence type="ECO:0000256" key="1">
    <source>
        <dbReference type="ARBA" id="ARBA00004613"/>
    </source>
</evidence>
<name>A0A1S3I7H7_LINAN</name>
<dbReference type="EC" id="3.1.1.4" evidence="8"/>
<dbReference type="SUPFAM" id="SSF48619">
    <property type="entry name" value="Phospholipase A2, PLA2"/>
    <property type="match status" value="1"/>
</dbReference>
<organism evidence="10 11">
    <name type="scientific">Lingula anatina</name>
    <name type="common">Brachiopod</name>
    <name type="synonym">Lingula unguis</name>
    <dbReference type="NCBI Taxonomy" id="7574"/>
    <lineage>
        <taxon>Eukaryota</taxon>
        <taxon>Metazoa</taxon>
        <taxon>Spiralia</taxon>
        <taxon>Lophotrochozoa</taxon>
        <taxon>Brachiopoda</taxon>
        <taxon>Linguliformea</taxon>
        <taxon>Lingulata</taxon>
        <taxon>Lingulida</taxon>
        <taxon>Linguloidea</taxon>
        <taxon>Lingulidae</taxon>
        <taxon>Lingula</taxon>
    </lineage>
</organism>
<keyword evidence="5" id="KW-0479">Metal-binding</keyword>
<dbReference type="GeneID" id="106161406"/>
<sequence length="148" mass="17043">MKTALTIFTIAFGACFLYISLTRGEVHPRPKRNVFQFATMIIATTGRNPFDYNGYGCWCGLGGKGKPKDEVDRCCQVHDYCYKALYDRGCFSPVLNGYKYTLEENIICLKDKNDDCEQGGCECDREAAHCFGNNTYHKQYKRWPQRRC</sequence>
<dbReference type="PANTHER" id="PTHR11716:SF100">
    <property type="entry name" value="PHOSPHOLIPASE A2"/>
    <property type="match status" value="1"/>
</dbReference>
<dbReference type="GO" id="GO:0005543">
    <property type="term" value="F:phospholipid binding"/>
    <property type="evidence" value="ECO:0007669"/>
    <property type="project" value="TreeGrafter"/>
</dbReference>
<dbReference type="Gene3D" id="1.20.90.10">
    <property type="entry name" value="Phospholipase A2 domain"/>
    <property type="match status" value="1"/>
</dbReference>
<dbReference type="GO" id="GO:0016042">
    <property type="term" value="P:lipid catabolic process"/>
    <property type="evidence" value="ECO:0007669"/>
    <property type="project" value="InterPro"/>
</dbReference>
<dbReference type="SMART" id="SM00085">
    <property type="entry name" value="PA2c"/>
    <property type="match status" value="1"/>
</dbReference>
<keyword evidence="8" id="KW-0378">Hydrolase</keyword>
<dbReference type="STRING" id="7574.A0A1S3I7H7"/>
<evidence type="ECO:0000259" key="9">
    <source>
        <dbReference type="SMART" id="SM00085"/>
    </source>
</evidence>
<comment type="similarity">
    <text evidence="7">Belongs to the phospholipase A2 family.</text>
</comment>
<proteinExistence type="inferred from homology"/>
<feature type="active site" evidence="4">
    <location>
        <position position="124"/>
    </location>
</feature>
<feature type="active site" evidence="4">
    <location>
        <position position="78"/>
    </location>
</feature>
<dbReference type="InterPro" id="IPR001211">
    <property type="entry name" value="PLA2"/>
</dbReference>
<feature type="binding site" evidence="5">
    <location>
        <position position="79"/>
    </location>
    <ligand>
        <name>Ca(2+)</name>
        <dbReference type="ChEBI" id="CHEBI:29108"/>
    </ligand>
</feature>
<dbReference type="PROSITE" id="PS00118">
    <property type="entry name" value="PA2_HIS"/>
    <property type="match status" value="1"/>
</dbReference>
<dbReference type="GO" id="GO:0005576">
    <property type="term" value="C:extracellular region"/>
    <property type="evidence" value="ECO:0007669"/>
    <property type="project" value="UniProtKB-SubCell"/>
</dbReference>
<dbReference type="GO" id="GO:0006644">
    <property type="term" value="P:phospholipid metabolic process"/>
    <property type="evidence" value="ECO:0007669"/>
    <property type="project" value="InterPro"/>
</dbReference>
<dbReference type="GO" id="GO:0050482">
    <property type="term" value="P:arachidonate secretion"/>
    <property type="evidence" value="ECO:0007669"/>
    <property type="project" value="InterPro"/>
</dbReference>
<dbReference type="InParanoid" id="A0A1S3I7H7"/>
<protein>
    <recommendedName>
        <fullName evidence="8">Phospholipase A2</fullName>
        <ecNumber evidence="8">3.1.1.4</ecNumber>
    </recommendedName>
</protein>
<feature type="disulfide bond" evidence="6">
    <location>
        <begin position="59"/>
        <end position="75"/>
    </location>
</feature>
<keyword evidence="3 6" id="KW-1015">Disulfide bond</keyword>
<comment type="catalytic activity">
    <reaction evidence="8">
        <text>a 1,2-diacyl-sn-glycero-3-phosphocholine + H2O = a 1-acyl-sn-glycero-3-phosphocholine + a fatty acid + H(+)</text>
        <dbReference type="Rhea" id="RHEA:15801"/>
        <dbReference type="ChEBI" id="CHEBI:15377"/>
        <dbReference type="ChEBI" id="CHEBI:15378"/>
        <dbReference type="ChEBI" id="CHEBI:28868"/>
        <dbReference type="ChEBI" id="CHEBI:57643"/>
        <dbReference type="ChEBI" id="CHEBI:58168"/>
        <dbReference type="EC" id="3.1.1.4"/>
    </reaction>
</comment>
<dbReference type="Pfam" id="PF00068">
    <property type="entry name" value="Phospholip_A2_1"/>
    <property type="match status" value="1"/>
</dbReference>
<evidence type="ECO:0000256" key="6">
    <source>
        <dbReference type="PIRSR" id="PIRSR601211-3"/>
    </source>
</evidence>
<dbReference type="PANTHER" id="PTHR11716">
    <property type="entry name" value="PHOSPHOLIPASE A2 FAMILY MEMBER"/>
    <property type="match status" value="1"/>
</dbReference>